<evidence type="ECO:0000256" key="4">
    <source>
        <dbReference type="ARBA" id="ARBA00022475"/>
    </source>
</evidence>
<dbReference type="CDD" id="cd06225">
    <property type="entry name" value="HAMP"/>
    <property type="match status" value="1"/>
</dbReference>
<evidence type="ECO:0000256" key="1">
    <source>
        <dbReference type="ARBA" id="ARBA00000085"/>
    </source>
</evidence>
<evidence type="ECO:0000256" key="2">
    <source>
        <dbReference type="ARBA" id="ARBA00004651"/>
    </source>
</evidence>
<dbReference type="OrthoDB" id="9776552at2"/>
<keyword evidence="10" id="KW-0902">Two-component regulatory system</keyword>
<dbReference type="Pfam" id="PF00672">
    <property type="entry name" value="HAMP"/>
    <property type="match status" value="1"/>
</dbReference>
<proteinExistence type="predicted"/>
<dbReference type="Gene3D" id="3.30.565.10">
    <property type="entry name" value="Histidine kinase-like ATPase, C-terminal domain"/>
    <property type="match status" value="1"/>
</dbReference>
<evidence type="ECO:0000259" key="14">
    <source>
        <dbReference type="PROSITE" id="PS50885"/>
    </source>
</evidence>
<dbReference type="SMART" id="SM00304">
    <property type="entry name" value="HAMP"/>
    <property type="match status" value="1"/>
</dbReference>
<keyword evidence="12" id="KW-1133">Transmembrane helix</keyword>
<dbReference type="SUPFAM" id="SSF158472">
    <property type="entry name" value="HAMP domain-like"/>
    <property type="match status" value="1"/>
</dbReference>
<evidence type="ECO:0000256" key="11">
    <source>
        <dbReference type="ARBA" id="ARBA00023136"/>
    </source>
</evidence>
<comment type="subcellular location">
    <subcellularLocation>
        <location evidence="2">Cell membrane</location>
        <topology evidence="2">Multi-pass membrane protein</topology>
    </subcellularLocation>
</comment>
<dbReference type="Pfam" id="PF02518">
    <property type="entry name" value="HATPase_c"/>
    <property type="match status" value="1"/>
</dbReference>
<dbReference type="PANTHER" id="PTHR34220:SF7">
    <property type="entry name" value="SENSOR HISTIDINE KINASE YPDA"/>
    <property type="match status" value="1"/>
</dbReference>
<dbReference type="Pfam" id="PF06580">
    <property type="entry name" value="His_kinase"/>
    <property type="match status" value="1"/>
</dbReference>
<keyword evidence="7" id="KW-0547">Nucleotide-binding</keyword>
<accession>A0A4V2J2Z1</accession>
<dbReference type="InterPro" id="IPR003594">
    <property type="entry name" value="HATPase_dom"/>
</dbReference>
<feature type="transmembrane region" description="Helical" evidence="12">
    <location>
        <begin position="296"/>
        <end position="318"/>
    </location>
</feature>
<dbReference type="InterPro" id="IPR036890">
    <property type="entry name" value="HATPase_C_sf"/>
</dbReference>
<dbReference type="SUPFAM" id="SSF55874">
    <property type="entry name" value="ATPase domain of HSP90 chaperone/DNA topoisomerase II/histidine kinase"/>
    <property type="match status" value="1"/>
</dbReference>
<dbReference type="Gene3D" id="3.30.450.20">
    <property type="entry name" value="PAS domain"/>
    <property type="match status" value="2"/>
</dbReference>
<gene>
    <name evidence="15" type="ORF">EYB31_38430</name>
</gene>
<dbReference type="Gene3D" id="6.10.340.10">
    <property type="match status" value="1"/>
</dbReference>
<dbReference type="InterPro" id="IPR010559">
    <property type="entry name" value="Sig_transdc_His_kin_internal"/>
</dbReference>
<feature type="domain" description="HAMP" evidence="14">
    <location>
        <begin position="318"/>
        <end position="370"/>
    </location>
</feature>
<keyword evidence="12" id="KW-0812">Transmembrane</keyword>
<dbReference type="InterPro" id="IPR050640">
    <property type="entry name" value="Bact_2-comp_sensor_kinase"/>
</dbReference>
<keyword evidence="16" id="KW-1185">Reference proteome</keyword>
<comment type="caution">
    <text evidence="15">The sequence shown here is derived from an EMBL/GenBank/DDBJ whole genome shotgun (WGS) entry which is preliminary data.</text>
</comment>
<evidence type="ECO:0000256" key="6">
    <source>
        <dbReference type="ARBA" id="ARBA00022679"/>
    </source>
</evidence>
<evidence type="ECO:0000256" key="9">
    <source>
        <dbReference type="ARBA" id="ARBA00022840"/>
    </source>
</evidence>
<dbReference type="SMART" id="SM00387">
    <property type="entry name" value="HATPase_c"/>
    <property type="match status" value="1"/>
</dbReference>
<keyword evidence="4" id="KW-1003">Cell membrane</keyword>
<dbReference type="InterPro" id="IPR003660">
    <property type="entry name" value="HAMP_dom"/>
</dbReference>
<dbReference type="InterPro" id="IPR005467">
    <property type="entry name" value="His_kinase_dom"/>
</dbReference>
<evidence type="ECO:0000313" key="15">
    <source>
        <dbReference type="EMBL" id="TBL68293.1"/>
    </source>
</evidence>
<evidence type="ECO:0000256" key="10">
    <source>
        <dbReference type="ARBA" id="ARBA00023012"/>
    </source>
</evidence>
<evidence type="ECO:0000256" key="3">
    <source>
        <dbReference type="ARBA" id="ARBA00012438"/>
    </source>
</evidence>
<comment type="catalytic activity">
    <reaction evidence="1">
        <text>ATP + protein L-histidine = ADP + protein N-phospho-L-histidine.</text>
        <dbReference type="EC" id="2.7.13.3"/>
    </reaction>
</comment>
<evidence type="ECO:0000313" key="16">
    <source>
        <dbReference type="Proteomes" id="UP000293142"/>
    </source>
</evidence>
<dbReference type="PROSITE" id="PS50109">
    <property type="entry name" value="HIS_KIN"/>
    <property type="match status" value="1"/>
</dbReference>
<dbReference type="PANTHER" id="PTHR34220">
    <property type="entry name" value="SENSOR HISTIDINE KINASE YPDA"/>
    <property type="match status" value="1"/>
</dbReference>
<dbReference type="AlphaFoldDB" id="A0A4V2J2Z1"/>
<dbReference type="EC" id="2.7.13.3" evidence="3"/>
<sequence length="598" mass="67396">MRSKIVIIFLLLIAVPLAVLGTFAYIDFSHMVERKTVNYTEQIVSQINRSLDQTFREEMQKISLLPLYNREVLDILEKYSGPDKGNTLPTLAEKNIMFHDIAGSTYYRPEVRGIQIIANNGYIFTNMDPFLVKPFIEPQREPWYEQVVKADGSWVMVPQHKPDYLLKEAAPAKYISAARLIREPGSTQVVGMIKIDFKLDIFEQISAKFQYGEIGSLLVLNENNELFYEQNNETGGESVRQALLKAELPSGSGTLQLDLGGKPHLVIVDYSAYSGLKVISVIPQQSLHLETAGLRGFIVLIFIVCLAAAGGLAVFYSYRLSSPLMTLKDKMQLVEQGHFKQKVSVQSHDEIGQLGSGFNRMTDEIDRLVSQVYALSLKEKEAQLSALLTQMNPHFIYNTLESINMMAIDKQTYDISDMVSALGQLLRHSVGNYDRLVLLREELESIISYMKIQQLRYGERIHLVIEAEEPIQNWFVPKFVLQPLVENAIYHGIGDLQQGGTIWISAVSFGHDLLLTVRDDGKGLTEEEIARLQRHISSSAQDEGKMGFALRNMNERLMLMFGKSYGIDIDGSPGEGVSFTITMPVIERKESYVPGTAY</sequence>
<name>A0A4V2J2Z1_9BACL</name>
<dbReference type="PROSITE" id="PS50885">
    <property type="entry name" value="HAMP"/>
    <property type="match status" value="1"/>
</dbReference>
<protein>
    <recommendedName>
        <fullName evidence="3">histidine kinase</fullName>
        <ecNumber evidence="3">2.7.13.3</ecNumber>
    </recommendedName>
</protein>
<keyword evidence="8" id="KW-0418">Kinase</keyword>
<keyword evidence="5" id="KW-0597">Phosphoprotein</keyword>
<dbReference type="GO" id="GO:0000155">
    <property type="term" value="F:phosphorelay sensor kinase activity"/>
    <property type="evidence" value="ECO:0007669"/>
    <property type="project" value="InterPro"/>
</dbReference>
<reference evidence="15 16" key="1">
    <citation type="submission" date="2019-02" db="EMBL/GenBank/DDBJ databases">
        <title>Paenibacillus sp. nov., isolated from surface-sterilized tissue of Thalictrum simplex L.</title>
        <authorList>
            <person name="Tuo L."/>
        </authorList>
    </citation>
    <scope>NUCLEOTIDE SEQUENCE [LARGE SCALE GENOMIC DNA]</scope>
    <source>
        <strain evidence="15 16">N2SHLJ1</strain>
    </source>
</reference>
<keyword evidence="9" id="KW-0067">ATP-binding</keyword>
<evidence type="ECO:0000259" key="13">
    <source>
        <dbReference type="PROSITE" id="PS50109"/>
    </source>
</evidence>
<evidence type="ECO:0000256" key="12">
    <source>
        <dbReference type="SAM" id="Phobius"/>
    </source>
</evidence>
<evidence type="ECO:0000256" key="5">
    <source>
        <dbReference type="ARBA" id="ARBA00022553"/>
    </source>
</evidence>
<organism evidence="15 16">
    <name type="scientific">Paenibacillus thalictri</name>
    <dbReference type="NCBI Taxonomy" id="2527873"/>
    <lineage>
        <taxon>Bacteria</taxon>
        <taxon>Bacillati</taxon>
        <taxon>Bacillota</taxon>
        <taxon>Bacilli</taxon>
        <taxon>Bacillales</taxon>
        <taxon>Paenibacillaceae</taxon>
        <taxon>Paenibacillus</taxon>
    </lineage>
</organism>
<evidence type="ECO:0000256" key="7">
    <source>
        <dbReference type="ARBA" id="ARBA00022741"/>
    </source>
</evidence>
<evidence type="ECO:0000256" key="8">
    <source>
        <dbReference type="ARBA" id="ARBA00022777"/>
    </source>
</evidence>
<dbReference type="Proteomes" id="UP000293142">
    <property type="component" value="Unassembled WGS sequence"/>
</dbReference>
<dbReference type="GO" id="GO:0005886">
    <property type="term" value="C:plasma membrane"/>
    <property type="evidence" value="ECO:0007669"/>
    <property type="project" value="UniProtKB-SubCell"/>
</dbReference>
<dbReference type="EMBL" id="SIRE01000048">
    <property type="protein sequence ID" value="TBL68293.1"/>
    <property type="molecule type" value="Genomic_DNA"/>
</dbReference>
<keyword evidence="11 12" id="KW-0472">Membrane</keyword>
<dbReference type="GO" id="GO:0005524">
    <property type="term" value="F:ATP binding"/>
    <property type="evidence" value="ECO:0007669"/>
    <property type="project" value="UniProtKB-KW"/>
</dbReference>
<keyword evidence="6" id="KW-0808">Transferase</keyword>
<feature type="domain" description="Histidine kinase" evidence="13">
    <location>
        <begin position="315"/>
        <end position="587"/>
    </location>
</feature>